<dbReference type="STRING" id="67767.A0A0J7L625"/>
<keyword evidence="2" id="KW-0677">Repeat</keyword>
<dbReference type="PANTHER" id="PTHR46170:SF1">
    <property type="entry name" value="GATOR COMPLEX PROTEIN WDR59"/>
    <property type="match status" value="1"/>
</dbReference>
<dbReference type="InterPro" id="IPR049566">
    <property type="entry name" value="WDR59_RTC1-like_RING_Znf"/>
</dbReference>
<reference evidence="4 5" key="1">
    <citation type="submission" date="2015-04" db="EMBL/GenBank/DDBJ databases">
        <title>Lasius niger genome sequencing.</title>
        <authorList>
            <person name="Konorov E.A."/>
            <person name="Nikitin M.A."/>
            <person name="Kirill M.V."/>
            <person name="Chang P."/>
        </authorList>
    </citation>
    <scope>NUCLEOTIDE SEQUENCE [LARGE SCALE GENOMIC DNA]</scope>
    <source>
        <tissue evidence="4">Whole</tissue>
    </source>
</reference>
<dbReference type="Pfam" id="PF17120">
    <property type="entry name" value="zf-RING_16"/>
    <property type="match status" value="1"/>
</dbReference>
<organism evidence="4 5">
    <name type="scientific">Lasius niger</name>
    <name type="common">Black garden ant</name>
    <dbReference type="NCBI Taxonomy" id="67767"/>
    <lineage>
        <taxon>Eukaryota</taxon>
        <taxon>Metazoa</taxon>
        <taxon>Ecdysozoa</taxon>
        <taxon>Arthropoda</taxon>
        <taxon>Hexapoda</taxon>
        <taxon>Insecta</taxon>
        <taxon>Pterygota</taxon>
        <taxon>Neoptera</taxon>
        <taxon>Endopterygota</taxon>
        <taxon>Hymenoptera</taxon>
        <taxon>Apocrita</taxon>
        <taxon>Aculeata</taxon>
        <taxon>Formicoidea</taxon>
        <taxon>Formicidae</taxon>
        <taxon>Formicinae</taxon>
        <taxon>Lasius</taxon>
        <taxon>Lasius</taxon>
    </lineage>
</organism>
<dbReference type="InterPro" id="IPR049567">
    <property type="entry name" value="WDR59-like"/>
</dbReference>
<comment type="caution">
    <text evidence="4">The sequence shown here is derived from an EMBL/GenBank/DDBJ whole genome shotgun (WGS) entry which is preliminary data.</text>
</comment>
<dbReference type="GO" id="GO:0035591">
    <property type="term" value="F:signaling adaptor activity"/>
    <property type="evidence" value="ECO:0007669"/>
    <property type="project" value="TreeGrafter"/>
</dbReference>
<dbReference type="Proteomes" id="UP000036403">
    <property type="component" value="Unassembled WGS sequence"/>
</dbReference>
<dbReference type="InterPro" id="IPR015943">
    <property type="entry name" value="WD40/YVTN_repeat-like_dom_sf"/>
</dbReference>
<dbReference type="GO" id="GO:0034198">
    <property type="term" value="P:cellular response to amino acid starvation"/>
    <property type="evidence" value="ECO:0007669"/>
    <property type="project" value="TreeGrafter"/>
</dbReference>
<dbReference type="GO" id="GO:1904263">
    <property type="term" value="P:positive regulation of TORC1 signaling"/>
    <property type="evidence" value="ECO:0007669"/>
    <property type="project" value="TreeGrafter"/>
</dbReference>
<dbReference type="Gene3D" id="2.130.10.10">
    <property type="entry name" value="YVTN repeat-like/Quinoprotein amine dehydrogenase"/>
    <property type="match status" value="1"/>
</dbReference>
<evidence type="ECO:0000256" key="1">
    <source>
        <dbReference type="ARBA" id="ARBA00022574"/>
    </source>
</evidence>
<evidence type="ECO:0000313" key="5">
    <source>
        <dbReference type="Proteomes" id="UP000036403"/>
    </source>
</evidence>
<dbReference type="GO" id="GO:0035859">
    <property type="term" value="C:Seh1-associated complex"/>
    <property type="evidence" value="ECO:0007669"/>
    <property type="project" value="TreeGrafter"/>
</dbReference>
<sequence>MANSMAVDATGNYVLLAGRRYLAVKHLDEDVNMVKKFQRQSKYESNTRIEILNFNGAGGYELQTTQSLKAHTRVPFGEGLVTIVVPQLRRGENSLLLWNTSNLSAPIYTFVGHTDVVLEFQWRHLKLENSDFELVTWSKDQCLRIFKINPFIKKLCSNGIDDGLSVYSQYSEENNLRTLQSVQELQLNASQSEPEINYITAKVNEPVPQSETVNLPDNSKKISSPTQPKSLQQEFSLINMNIPNIEVNAMDATERSCTITACTKNYNVILKVNFPVNYPCSAQPTFQFCSGTSIDNAMMTKLLKVLQQTAQHRVRKNRSCLEPCLRQLIITLEQMCKKDEDESSHLQYHMQDNSNFLSSSNICANYQDSYIPFPRTSGAKFSCVGILVCFGRPSYTRRSLMKPGDATPRALSALDNSIGNGESFMHMYRSSYVPTNDNMSISSYYFQDRQKDLRRGLHGTGRMHDRSYFKNYHPMVMIYDISSLFFVNKELAEKYTINTADIPAMCQYNANVAATLERSDLVQTWCLAGLIIPQPPSNTEQNSCQSGQSSDIDAPWPLHPWGQHLIHSLIQHYANQSDVQMAGMLSCALSYRSENTDAAQTRLTSKSVNVSPGGSPYHTIHLADTTMEGWNFQNLKQHRSNSWSESLDDLKVIQDTFGDSAKNIKLLDEKYTALYDGYKKSYAEALHRWELLDGRAQVLKHLSASPFDVQKGVELQNECRLCSKISQGPQCANCKGLSFQCIICHVTVRGASNFCMFCGHGGHIEHLAAWFAKETVCPTGCGCHCLQENSMLFKI</sequence>
<gene>
    <name evidence="4" type="ORF">RF55_1581</name>
</gene>
<proteinExistence type="predicted"/>
<dbReference type="PROSITE" id="PS50908">
    <property type="entry name" value="RWD"/>
    <property type="match status" value="1"/>
</dbReference>
<dbReference type="SMART" id="SM00591">
    <property type="entry name" value="RWD"/>
    <property type="match status" value="1"/>
</dbReference>
<feature type="domain" description="RWD" evidence="3">
    <location>
        <begin position="233"/>
        <end position="335"/>
    </location>
</feature>
<dbReference type="AlphaFoldDB" id="A0A0J7L625"/>
<evidence type="ECO:0000313" key="4">
    <source>
        <dbReference type="EMBL" id="KMQ98066.1"/>
    </source>
</evidence>
<dbReference type="InterPro" id="IPR039456">
    <property type="entry name" value="WDR59_mRING-H2-C3H3C2"/>
</dbReference>
<dbReference type="CDD" id="cd16692">
    <property type="entry name" value="mRING-H2-C3H3C2_WDR59"/>
    <property type="match status" value="1"/>
</dbReference>
<dbReference type="PANTHER" id="PTHR46170">
    <property type="entry name" value="GATOR COMPLEX PROTEIN WDR59"/>
    <property type="match status" value="1"/>
</dbReference>
<dbReference type="OrthoDB" id="311712at2759"/>
<keyword evidence="1" id="KW-0853">WD repeat</keyword>
<name>A0A0J7L625_LASNI</name>
<evidence type="ECO:0000259" key="3">
    <source>
        <dbReference type="PROSITE" id="PS50908"/>
    </source>
</evidence>
<protein>
    <submittedName>
        <fullName evidence="4">Wd repeat-containing protein 59</fullName>
    </submittedName>
</protein>
<keyword evidence="5" id="KW-1185">Reference proteome</keyword>
<accession>A0A0J7L625</accession>
<dbReference type="GO" id="GO:0005774">
    <property type="term" value="C:vacuolar membrane"/>
    <property type="evidence" value="ECO:0007669"/>
    <property type="project" value="TreeGrafter"/>
</dbReference>
<dbReference type="EMBL" id="LBMM01000555">
    <property type="protein sequence ID" value="KMQ98066.1"/>
    <property type="molecule type" value="Genomic_DNA"/>
</dbReference>
<evidence type="ECO:0000256" key="2">
    <source>
        <dbReference type="ARBA" id="ARBA00022737"/>
    </source>
</evidence>
<dbReference type="InterPro" id="IPR006575">
    <property type="entry name" value="RWD_dom"/>
</dbReference>
<dbReference type="PaxDb" id="67767-A0A0J7L625"/>